<accession>A0A1W1CG26</accession>
<proteinExistence type="predicted"/>
<keyword evidence="1" id="KW-0472">Membrane</keyword>
<feature type="transmembrane region" description="Helical" evidence="1">
    <location>
        <begin position="26"/>
        <end position="44"/>
    </location>
</feature>
<keyword evidence="1" id="KW-1133">Transmembrane helix</keyword>
<gene>
    <name evidence="2" type="ORF">MNB_SM-5-1157</name>
</gene>
<evidence type="ECO:0000256" key="1">
    <source>
        <dbReference type="SAM" id="Phobius"/>
    </source>
</evidence>
<evidence type="ECO:0000313" key="2">
    <source>
        <dbReference type="EMBL" id="SFV64672.1"/>
    </source>
</evidence>
<reference evidence="2" key="1">
    <citation type="submission" date="2016-10" db="EMBL/GenBank/DDBJ databases">
        <authorList>
            <person name="de Groot N.N."/>
        </authorList>
    </citation>
    <scope>NUCLEOTIDE SEQUENCE</scope>
</reference>
<keyword evidence="1" id="KW-0812">Transmembrane</keyword>
<dbReference type="AlphaFoldDB" id="A0A1W1CG26"/>
<dbReference type="EMBL" id="FPHH01000083">
    <property type="protein sequence ID" value="SFV64672.1"/>
    <property type="molecule type" value="Genomic_DNA"/>
</dbReference>
<organism evidence="2">
    <name type="scientific">hydrothermal vent metagenome</name>
    <dbReference type="NCBI Taxonomy" id="652676"/>
    <lineage>
        <taxon>unclassified sequences</taxon>
        <taxon>metagenomes</taxon>
        <taxon>ecological metagenomes</taxon>
    </lineage>
</organism>
<sequence length="71" mass="7864">MARIGSEPELRDFDDYDTLSGEKKRVVWGVIIAGILIGCAFFAASKIYVDKGDVILVHDDITNVPLSKSFF</sequence>
<protein>
    <submittedName>
        <fullName evidence="2">Uncharacterized protein</fullName>
    </submittedName>
</protein>
<name>A0A1W1CG26_9ZZZZ</name>